<dbReference type="PANTHER" id="PTHR30582">
    <property type="entry name" value="L,D-TRANSPEPTIDASE"/>
    <property type="match status" value="1"/>
</dbReference>
<protein>
    <submittedName>
        <fullName evidence="11">Ig-like domain-containing protein</fullName>
    </submittedName>
</protein>
<keyword evidence="9" id="KW-0732">Signal</keyword>
<dbReference type="PANTHER" id="PTHR30582:SF2">
    <property type="entry name" value="L,D-TRANSPEPTIDASE YCIB-RELATED"/>
    <property type="match status" value="1"/>
</dbReference>
<dbReference type="EMBL" id="JBHSAY010000033">
    <property type="protein sequence ID" value="MFC4136770.1"/>
    <property type="molecule type" value="Genomic_DNA"/>
</dbReference>
<evidence type="ECO:0000256" key="1">
    <source>
        <dbReference type="ARBA" id="ARBA00004752"/>
    </source>
</evidence>
<evidence type="ECO:0000256" key="9">
    <source>
        <dbReference type="SAM" id="SignalP"/>
    </source>
</evidence>
<dbReference type="Proteomes" id="UP001595816">
    <property type="component" value="Unassembled WGS sequence"/>
</dbReference>
<evidence type="ECO:0000256" key="6">
    <source>
        <dbReference type="ARBA" id="ARBA00023316"/>
    </source>
</evidence>
<comment type="caution">
    <text evidence="11">The sequence shown here is derived from an EMBL/GenBank/DDBJ whole genome shotgun (WGS) entry which is preliminary data.</text>
</comment>
<sequence>MAGFRAMIMVAVLGGATALAGCTATKDAAQSTTSAQAPQENLALTVSPADRASGVPISAEIGIKLGSGTVDGVDVRDAAGQKIAGELRSDASAWVPTAPLKYAQRYTATVTAVGSRTHHESKSVAFTTMKQPSQVEGVGFYLFDGQEYGVGMPIPIEFVRDVPANLRAAVQKRFFVTSDPPQPGAWHWFSPTQVQYRPAAYWQPGTKLTVRLGLKGQALGGGYYGEEDKIARVRIAKDKVEVKVTNHPKQMQVFKNGTLIKTMPVSLGKASTPSSSGHMVVMEQAYTYRFDTRGEPNGGYVVDVNYAQRLTWGGEFIHSAPWSVSDQGYTNVSHGCVNIGPGNAAYLFTVMKVGTPVTVSGTEVKLAPGNGWTVWDMDWPTFLKGSAVPVASDVANAVAYEPYPKPKPSPTVAPSTSPGTAGNAQLGTPTPSAS</sequence>
<proteinExistence type="predicted"/>
<dbReference type="PROSITE" id="PS51257">
    <property type="entry name" value="PROKAR_LIPOPROTEIN"/>
    <property type="match status" value="1"/>
</dbReference>
<feature type="compositionally biased region" description="Polar residues" evidence="8">
    <location>
        <begin position="412"/>
        <end position="434"/>
    </location>
</feature>
<keyword evidence="3 7" id="KW-0133">Cell shape</keyword>
<feature type="region of interest" description="Disordered" evidence="8">
    <location>
        <begin position="400"/>
        <end position="434"/>
    </location>
</feature>
<dbReference type="InterPro" id="IPR050979">
    <property type="entry name" value="LD-transpeptidase"/>
</dbReference>
<evidence type="ECO:0000256" key="8">
    <source>
        <dbReference type="SAM" id="MobiDB-lite"/>
    </source>
</evidence>
<gene>
    <name evidence="11" type="ORF">ACFOZ4_39720</name>
</gene>
<feature type="active site" description="Nucleophile" evidence="7">
    <location>
        <position position="336"/>
    </location>
</feature>
<evidence type="ECO:0000256" key="4">
    <source>
        <dbReference type="ARBA" id="ARBA00022984"/>
    </source>
</evidence>
<evidence type="ECO:0000256" key="2">
    <source>
        <dbReference type="ARBA" id="ARBA00022679"/>
    </source>
</evidence>
<feature type="domain" description="L,D-TPase catalytic" evidence="10">
    <location>
        <begin position="240"/>
        <end position="360"/>
    </location>
</feature>
<comment type="pathway">
    <text evidence="1 7">Cell wall biogenesis; peptidoglycan biosynthesis.</text>
</comment>
<dbReference type="Gene3D" id="2.60.40.3780">
    <property type="match status" value="1"/>
</dbReference>
<evidence type="ECO:0000313" key="12">
    <source>
        <dbReference type="Proteomes" id="UP001595816"/>
    </source>
</evidence>
<feature type="chain" id="PRO_5046752534" evidence="9">
    <location>
        <begin position="21"/>
        <end position="434"/>
    </location>
</feature>
<dbReference type="InterPro" id="IPR038063">
    <property type="entry name" value="Transpep_catalytic_dom"/>
</dbReference>
<feature type="active site" description="Proton donor/acceptor" evidence="7">
    <location>
        <position position="318"/>
    </location>
</feature>
<name>A0ABV8M0C7_9ACTN</name>
<organism evidence="11 12">
    <name type="scientific">Hamadaea flava</name>
    <dbReference type="NCBI Taxonomy" id="1742688"/>
    <lineage>
        <taxon>Bacteria</taxon>
        <taxon>Bacillati</taxon>
        <taxon>Actinomycetota</taxon>
        <taxon>Actinomycetes</taxon>
        <taxon>Micromonosporales</taxon>
        <taxon>Micromonosporaceae</taxon>
        <taxon>Hamadaea</taxon>
    </lineage>
</organism>
<dbReference type="Gene3D" id="2.60.40.3710">
    <property type="match status" value="1"/>
</dbReference>
<dbReference type="CDD" id="cd16913">
    <property type="entry name" value="YkuD_like"/>
    <property type="match status" value="1"/>
</dbReference>
<dbReference type="RefSeq" id="WP_253760633.1">
    <property type="nucleotide sequence ID" value="NZ_JAMZDZ010000001.1"/>
</dbReference>
<evidence type="ECO:0000259" key="10">
    <source>
        <dbReference type="PROSITE" id="PS52029"/>
    </source>
</evidence>
<reference evidence="12" key="1">
    <citation type="journal article" date="2019" name="Int. J. Syst. Evol. Microbiol.">
        <title>The Global Catalogue of Microorganisms (GCM) 10K type strain sequencing project: providing services to taxonomists for standard genome sequencing and annotation.</title>
        <authorList>
            <consortium name="The Broad Institute Genomics Platform"/>
            <consortium name="The Broad Institute Genome Sequencing Center for Infectious Disease"/>
            <person name="Wu L."/>
            <person name="Ma J."/>
        </authorList>
    </citation>
    <scope>NUCLEOTIDE SEQUENCE [LARGE SCALE GENOMIC DNA]</scope>
    <source>
        <strain evidence="12">CGMCC 4.7289</strain>
    </source>
</reference>
<dbReference type="Pfam" id="PF17964">
    <property type="entry name" value="Big_10"/>
    <property type="match status" value="1"/>
</dbReference>
<evidence type="ECO:0000256" key="7">
    <source>
        <dbReference type="PROSITE-ProRule" id="PRU01373"/>
    </source>
</evidence>
<dbReference type="InterPro" id="IPR005490">
    <property type="entry name" value="LD_TPept_cat_dom"/>
</dbReference>
<evidence type="ECO:0000256" key="5">
    <source>
        <dbReference type="ARBA" id="ARBA00023315"/>
    </source>
</evidence>
<evidence type="ECO:0000256" key="3">
    <source>
        <dbReference type="ARBA" id="ARBA00022960"/>
    </source>
</evidence>
<keyword evidence="6 7" id="KW-0961">Cell wall biogenesis/degradation</keyword>
<evidence type="ECO:0000313" key="11">
    <source>
        <dbReference type="EMBL" id="MFC4136770.1"/>
    </source>
</evidence>
<feature type="signal peptide" evidence="9">
    <location>
        <begin position="1"/>
        <end position="20"/>
    </location>
</feature>
<keyword evidence="12" id="KW-1185">Reference proteome</keyword>
<dbReference type="Gene3D" id="2.40.440.10">
    <property type="entry name" value="L,D-transpeptidase catalytic domain-like"/>
    <property type="match status" value="1"/>
</dbReference>
<dbReference type="SUPFAM" id="SSF141523">
    <property type="entry name" value="L,D-transpeptidase catalytic domain-like"/>
    <property type="match status" value="1"/>
</dbReference>
<dbReference type="Pfam" id="PF03734">
    <property type="entry name" value="YkuD"/>
    <property type="match status" value="1"/>
</dbReference>
<dbReference type="CDD" id="cd13432">
    <property type="entry name" value="LDT_IgD_like_2"/>
    <property type="match status" value="1"/>
</dbReference>
<dbReference type="InterPro" id="IPR041280">
    <property type="entry name" value="Big_10"/>
</dbReference>
<keyword evidence="5" id="KW-0012">Acyltransferase</keyword>
<keyword evidence="2" id="KW-0808">Transferase</keyword>
<dbReference type="PROSITE" id="PS52029">
    <property type="entry name" value="LD_TPASE"/>
    <property type="match status" value="1"/>
</dbReference>
<keyword evidence="4 7" id="KW-0573">Peptidoglycan synthesis</keyword>
<accession>A0ABV8M0C7</accession>